<dbReference type="InterPro" id="IPR001296">
    <property type="entry name" value="Glyco_trans_1"/>
</dbReference>
<evidence type="ECO:0000313" key="4">
    <source>
        <dbReference type="EMBL" id="MFD2248617.1"/>
    </source>
</evidence>
<reference evidence="5" key="1">
    <citation type="journal article" date="2019" name="Int. J. Syst. Evol. Microbiol.">
        <title>The Global Catalogue of Microorganisms (GCM) 10K type strain sequencing project: providing services to taxonomists for standard genome sequencing and annotation.</title>
        <authorList>
            <consortium name="The Broad Institute Genomics Platform"/>
            <consortium name="The Broad Institute Genome Sequencing Center for Infectious Disease"/>
            <person name="Wu L."/>
            <person name="Ma J."/>
        </authorList>
    </citation>
    <scope>NUCLEOTIDE SEQUENCE [LARGE SCALE GENOMIC DNA]</scope>
    <source>
        <strain evidence="5">CGMCC 4.1782</strain>
    </source>
</reference>
<name>A0ABW5D401_9BACT</name>
<dbReference type="PANTHER" id="PTHR46401:SF2">
    <property type="entry name" value="GLYCOSYLTRANSFERASE WBBK-RELATED"/>
    <property type="match status" value="1"/>
</dbReference>
<proteinExistence type="predicted"/>
<accession>A0ABW5D401</accession>
<keyword evidence="5" id="KW-1185">Reference proteome</keyword>
<keyword evidence="1" id="KW-0808">Transferase</keyword>
<feature type="domain" description="Glycosyl transferase family 1" evidence="2">
    <location>
        <begin position="210"/>
        <end position="372"/>
    </location>
</feature>
<sequence>MQITVFNQHHHSPDSPATCRHYTFLEALAKRHEVSLVTSSAWRHLKITDKYSWVPDGVKLHEQDVPYNNKMGVARRVLSFSGYAGYSFYKGLSLPKPDVIWAVSTPLSTPWIADKIALLRNVPWVFEVQDLWPSFPIAMGAVKSKWVQRQLYQQEKYLYQSASHIITLSPDMTEYVAGLGISREKISTNLNGTDLELAGQVTEESMELLRHKYNLAGKQVVLYAGTYGRANDIPTLLKAAAELATEQHMQFVFTGGGYYEPQVQEVARKYGNITMLPPLPRHQIFSLFKLADLSIVSFNDLPVLATNSPAKFYDSLASGTPVIVTNPGWTKTFVEKYNCGWYAPAEQPSLLAATIKQALADSESLKAAGARGASIAAAQFDRQKLALQVEEVLTKVVQAKKELYLQ</sequence>
<dbReference type="Pfam" id="PF13579">
    <property type="entry name" value="Glyco_trans_4_4"/>
    <property type="match status" value="1"/>
</dbReference>
<dbReference type="RefSeq" id="WP_250432142.1">
    <property type="nucleotide sequence ID" value="NZ_JALPRR010000005.1"/>
</dbReference>
<dbReference type="PANTHER" id="PTHR46401">
    <property type="entry name" value="GLYCOSYLTRANSFERASE WBBK-RELATED"/>
    <property type="match status" value="1"/>
</dbReference>
<evidence type="ECO:0000259" key="3">
    <source>
        <dbReference type="Pfam" id="PF13579"/>
    </source>
</evidence>
<dbReference type="SUPFAM" id="SSF53756">
    <property type="entry name" value="UDP-Glycosyltransferase/glycogen phosphorylase"/>
    <property type="match status" value="1"/>
</dbReference>
<gene>
    <name evidence="4" type="ORF">ACFSKP_20280</name>
</gene>
<organism evidence="4 5">
    <name type="scientific">Pontibacter ruber</name>
    <dbReference type="NCBI Taxonomy" id="1343895"/>
    <lineage>
        <taxon>Bacteria</taxon>
        <taxon>Pseudomonadati</taxon>
        <taxon>Bacteroidota</taxon>
        <taxon>Cytophagia</taxon>
        <taxon>Cytophagales</taxon>
        <taxon>Hymenobacteraceae</taxon>
        <taxon>Pontibacter</taxon>
    </lineage>
</organism>
<dbReference type="CDD" id="cd03794">
    <property type="entry name" value="GT4_WbuB-like"/>
    <property type="match status" value="1"/>
</dbReference>
<protein>
    <submittedName>
        <fullName evidence="4">Glycosyltransferase family 4 protein</fullName>
    </submittedName>
</protein>
<comment type="caution">
    <text evidence="4">The sequence shown here is derived from an EMBL/GenBank/DDBJ whole genome shotgun (WGS) entry which is preliminary data.</text>
</comment>
<evidence type="ECO:0000313" key="5">
    <source>
        <dbReference type="Proteomes" id="UP001597374"/>
    </source>
</evidence>
<dbReference type="InterPro" id="IPR028098">
    <property type="entry name" value="Glyco_trans_4-like_N"/>
</dbReference>
<dbReference type="Gene3D" id="3.40.50.2000">
    <property type="entry name" value="Glycogen Phosphorylase B"/>
    <property type="match status" value="2"/>
</dbReference>
<dbReference type="Pfam" id="PF00534">
    <property type="entry name" value="Glycos_transf_1"/>
    <property type="match status" value="1"/>
</dbReference>
<evidence type="ECO:0000259" key="2">
    <source>
        <dbReference type="Pfam" id="PF00534"/>
    </source>
</evidence>
<evidence type="ECO:0000256" key="1">
    <source>
        <dbReference type="ARBA" id="ARBA00022679"/>
    </source>
</evidence>
<dbReference type="EMBL" id="JBHUIM010000004">
    <property type="protein sequence ID" value="MFD2248617.1"/>
    <property type="molecule type" value="Genomic_DNA"/>
</dbReference>
<dbReference type="Proteomes" id="UP001597374">
    <property type="component" value="Unassembled WGS sequence"/>
</dbReference>
<feature type="domain" description="Glycosyltransferase subfamily 4-like N-terminal" evidence="3">
    <location>
        <begin position="25"/>
        <end position="192"/>
    </location>
</feature>